<evidence type="ECO:0000313" key="1">
    <source>
        <dbReference type="EMBL" id="AKJ29348.1"/>
    </source>
</evidence>
<proteinExistence type="predicted"/>
<dbReference type="Proteomes" id="UP000035352">
    <property type="component" value="Chromosome"/>
</dbReference>
<gene>
    <name evidence="1" type="ORF">AAW51_2657</name>
</gene>
<dbReference type="Gene3D" id="2.60.40.10">
    <property type="entry name" value="Immunoglobulins"/>
    <property type="match status" value="3"/>
</dbReference>
<dbReference type="STRING" id="413882.AAW51_2657"/>
<keyword evidence="2" id="KW-1185">Reference proteome</keyword>
<reference evidence="1 2" key="1">
    <citation type="submission" date="2015-05" db="EMBL/GenBank/DDBJ databases">
        <authorList>
            <person name="Tang B."/>
            <person name="Yu Y."/>
        </authorList>
    </citation>
    <scope>NUCLEOTIDE SEQUENCE [LARGE SCALE GENOMIC DNA]</scope>
    <source>
        <strain evidence="1 2">DSM 7029</strain>
    </source>
</reference>
<organism evidence="1 2">
    <name type="scientific">Caldimonas brevitalea</name>
    <dbReference type="NCBI Taxonomy" id="413882"/>
    <lineage>
        <taxon>Bacteria</taxon>
        <taxon>Pseudomonadati</taxon>
        <taxon>Pseudomonadota</taxon>
        <taxon>Betaproteobacteria</taxon>
        <taxon>Burkholderiales</taxon>
        <taxon>Sphaerotilaceae</taxon>
        <taxon>Caldimonas</taxon>
    </lineage>
</organism>
<evidence type="ECO:0000313" key="2">
    <source>
        <dbReference type="Proteomes" id="UP000035352"/>
    </source>
</evidence>
<dbReference type="InterPro" id="IPR013783">
    <property type="entry name" value="Ig-like_fold"/>
</dbReference>
<dbReference type="KEGG" id="pbh:AAW51_2657"/>
<sequence>MIEAELHGLEGNSPRCEVAMGRLPAGMWVDRRSCHIQGTPTEVGSFDVSIELTVPDYEGELWQSVSIYVSGFQVLYWVNNGSNLQWGQSLEVKPELSGYTPAAGETITYSMVGELPAGLALDAATGVISGRLMQVGEFKPRVKATLQRDGQSWSTTSRDIEMQVRGPVVAAAESYFYLGSAVSTSVILQAPPEGASYTLALAPVGDCPAAPPPGLTFDAATGQLSGTPTTMGTHCMGVSVSISVDGQTAQYGQGVMFLVN</sequence>
<dbReference type="PATRIC" id="fig|413882.6.peg.2772"/>
<dbReference type="Pfam" id="PF05345">
    <property type="entry name" value="He_PIG"/>
    <property type="match status" value="3"/>
</dbReference>
<dbReference type="AlphaFoldDB" id="A0A0G3BMZ4"/>
<name>A0A0G3BMZ4_9BURK</name>
<dbReference type="EMBL" id="CP011371">
    <property type="protein sequence ID" value="AKJ29348.1"/>
    <property type="molecule type" value="Genomic_DNA"/>
</dbReference>
<protein>
    <submittedName>
        <fullName evidence="1">Uncharacterized protein</fullName>
    </submittedName>
</protein>
<accession>A0A0G3BMZ4</accession>